<organism evidence="6 7">
    <name type="scientific">Mogibacterium kristiansenii</name>
    <dbReference type="NCBI Taxonomy" id="2606708"/>
    <lineage>
        <taxon>Bacteria</taxon>
        <taxon>Bacillati</taxon>
        <taxon>Bacillota</taxon>
        <taxon>Clostridia</taxon>
        <taxon>Peptostreptococcales</taxon>
        <taxon>Anaerovoracaceae</taxon>
        <taxon>Mogibacterium</taxon>
    </lineage>
</organism>
<evidence type="ECO:0000313" key="7">
    <source>
        <dbReference type="Proteomes" id="UP000469424"/>
    </source>
</evidence>
<dbReference type="Pfam" id="PF00009">
    <property type="entry name" value="GTP_EFTU"/>
    <property type="match status" value="1"/>
</dbReference>
<proteinExistence type="predicted"/>
<accession>A0A6N7X6X7</accession>
<dbReference type="InterPro" id="IPR009000">
    <property type="entry name" value="Transl_B-barrel_sf"/>
</dbReference>
<dbReference type="GO" id="GO:0005525">
    <property type="term" value="F:GTP binding"/>
    <property type="evidence" value="ECO:0007669"/>
    <property type="project" value="UniProtKB-KW"/>
</dbReference>
<dbReference type="InterPro" id="IPR027417">
    <property type="entry name" value="P-loop_NTPase"/>
</dbReference>
<keyword evidence="1" id="KW-0547">Nucleotide-binding</keyword>
<dbReference type="PANTHER" id="PTHR43261:SF1">
    <property type="entry name" value="RIBOSOME-RELEASING FACTOR 2, MITOCHONDRIAL"/>
    <property type="match status" value="1"/>
</dbReference>
<feature type="domain" description="Tr-type G" evidence="5">
    <location>
        <begin position="1"/>
        <end position="228"/>
    </location>
</feature>
<dbReference type="InterPro" id="IPR014721">
    <property type="entry name" value="Ribsml_uS5_D2-typ_fold_subgr"/>
</dbReference>
<dbReference type="InterPro" id="IPR000640">
    <property type="entry name" value="EFG_V-like"/>
</dbReference>
<dbReference type="Gene3D" id="3.40.50.300">
    <property type="entry name" value="P-loop containing nucleotide triphosphate hydrolases"/>
    <property type="match status" value="1"/>
</dbReference>
<gene>
    <name evidence="6" type="ORF">FYJ65_08010</name>
</gene>
<dbReference type="EMBL" id="VUNA01000017">
    <property type="protein sequence ID" value="MST71247.1"/>
    <property type="molecule type" value="Genomic_DNA"/>
</dbReference>
<evidence type="ECO:0000313" key="6">
    <source>
        <dbReference type="EMBL" id="MST71247.1"/>
    </source>
</evidence>
<dbReference type="SUPFAM" id="SSF54211">
    <property type="entry name" value="Ribosomal protein S5 domain 2-like"/>
    <property type="match status" value="1"/>
</dbReference>
<dbReference type="CDD" id="cd03711">
    <property type="entry name" value="Tet_C"/>
    <property type="match status" value="1"/>
</dbReference>
<dbReference type="PROSITE" id="PS51722">
    <property type="entry name" value="G_TR_2"/>
    <property type="match status" value="1"/>
</dbReference>
<dbReference type="Gene3D" id="3.30.70.870">
    <property type="entry name" value="Elongation Factor G (Translational Gtpase), domain 3"/>
    <property type="match status" value="1"/>
</dbReference>
<dbReference type="SMART" id="SM00838">
    <property type="entry name" value="EFG_C"/>
    <property type="match status" value="1"/>
</dbReference>
<dbReference type="NCBIfam" id="TIGR00231">
    <property type="entry name" value="small_GTP"/>
    <property type="match status" value="1"/>
</dbReference>
<dbReference type="InterPro" id="IPR035647">
    <property type="entry name" value="EFG_III/V"/>
</dbReference>
<dbReference type="AlphaFoldDB" id="A0A6N7X6X7"/>
<dbReference type="Pfam" id="PF05991">
    <property type="entry name" value="NYN_YacP"/>
    <property type="match status" value="1"/>
</dbReference>
<sequence>MKKLIMGILAHVDAGKTTLSEGLLYRSGEIRRLGRVDHGDSYLDGNSVERNRGITVFSKQARFQAGNTEVTFLDTPGHVDFSAEMERVLSVIDLAVLIISAPDGIQSHTETLWKLLRQRNIPVMVFVNKMDLAVRERETIIEELEEAFGEGFVNFSRNRDSEEFLDDLTLAVPELAEQVLMDRPVGDEDIARAVRERRLYPCIFGSALKMQGIEYLMDCLDRYTEEPAYDETFGAKVFKVSRDERGERLVFLRLTGGKLAVRTLLHGTDENGEPWEEKVNQIRFYSGMKYRSADEAEAGAVCAVTGLSHVIPGDALGSADPDSGEVLEPFMTYSVIVPEGMDVHTVLRHFRELGEEDPKLHVTWNSETSEIGIRLMGQIQLEVLRTMIEERYGYTVEFGTGSLIYQETILDTVEGVGHFEPLRHYAEVHLILEPGERGSGIVYNSTLSEDLLARNWQRLILGNLEQKEHRGVLLGAPLTDVKITLAAGKAHEKHTSGGDFREAACRAVRNGLMKAESVILEPWFTFRIEVPTGYVGRAMTDIQQMGGKIGNLEQSGDRSVVPGEAPAAGLMDYPVTLASYTGGQGRILCSLKGYDVCHNPEEVLARSSYEPERDLENPADSVFVSHGAGNIVPWDEVEAHMHLPSALRSSAPEESVRDMRRERLRQTMASDEELRAIFERTYGKSKKIMRKGPVERRTKQDDIASAEALARNEEIRKKHMRPAKGTGEAKSDLVIIDGYNLINYSETLRDLANQDLGAARQQLIDRLVNYQGYMQCELIVVFDAYKVPYGVGSVEQHFGVQVIYTKEEEPADILIGKMVDEAKGTRSIRVISSDALVQQNALGHGADRYSSREFLEKLEEAEKEIREVLEEL</sequence>
<dbReference type="GO" id="GO:0032790">
    <property type="term" value="P:ribosome disassembly"/>
    <property type="evidence" value="ECO:0007669"/>
    <property type="project" value="TreeGrafter"/>
</dbReference>
<dbReference type="InterPro" id="IPR000795">
    <property type="entry name" value="T_Tr_GTP-bd_dom"/>
</dbReference>
<dbReference type="Pfam" id="PF03764">
    <property type="entry name" value="EFG_IV"/>
    <property type="match status" value="1"/>
</dbReference>
<dbReference type="GO" id="GO:0006412">
    <property type="term" value="P:translation"/>
    <property type="evidence" value="ECO:0007669"/>
    <property type="project" value="UniProtKB-KW"/>
</dbReference>
<dbReference type="SUPFAM" id="SSF54980">
    <property type="entry name" value="EF-G C-terminal domain-like"/>
    <property type="match status" value="2"/>
</dbReference>
<keyword evidence="3" id="KW-0342">GTP-binding</keyword>
<dbReference type="Gene3D" id="2.40.30.10">
    <property type="entry name" value="Translation factors"/>
    <property type="match status" value="1"/>
</dbReference>
<dbReference type="Pfam" id="PF14492">
    <property type="entry name" value="EFG_III"/>
    <property type="match status" value="1"/>
</dbReference>
<dbReference type="CDD" id="cd10912">
    <property type="entry name" value="PIN_YacP-like"/>
    <property type="match status" value="1"/>
</dbReference>
<dbReference type="PRINTS" id="PR01037">
    <property type="entry name" value="TCRTETOQM"/>
</dbReference>
<dbReference type="InterPro" id="IPR005225">
    <property type="entry name" value="Small_GTP-bd"/>
</dbReference>
<evidence type="ECO:0000256" key="1">
    <source>
        <dbReference type="ARBA" id="ARBA00022741"/>
    </source>
</evidence>
<keyword evidence="2" id="KW-0648">Protein biosynthesis</keyword>
<evidence type="ECO:0000256" key="4">
    <source>
        <dbReference type="ARBA" id="ARBA00023251"/>
    </source>
</evidence>
<dbReference type="InterPro" id="IPR010298">
    <property type="entry name" value="YacP-like"/>
</dbReference>
<dbReference type="InterPro" id="IPR005517">
    <property type="entry name" value="Transl_elong_EFG/EF2_IV"/>
</dbReference>
<dbReference type="Gene3D" id="3.30.70.240">
    <property type="match status" value="1"/>
</dbReference>
<dbReference type="PROSITE" id="PS00301">
    <property type="entry name" value="G_TR_1"/>
    <property type="match status" value="1"/>
</dbReference>
<dbReference type="SUPFAM" id="SSF52540">
    <property type="entry name" value="P-loop containing nucleoside triphosphate hydrolases"/>
    <property type="match status" value="1"/>
</dbReference>
<dbReference type="Gene3D" id="3.30.230.10">
    <property type="match status" value="1"/>
</dbReference>
<keyword evidence="7" id="KW-1185">Reference proteome</keyword>
<evidence type="ECO:0000256" key="3">
    <source>
        <dbReference type="ARBA" id="ARBA00023134"/>
    </source>
</evidence>
<dbReference type="RefSeq" id="WP_154554816.1">
    <property type="nucleotide sequence ID" value="NZ_VUNA01000017.1"/>
</dbReference>
<dbReference type="InterPro" id="IPR041095">
    <property type="entry name" value="EFG_II"/>
</dbReference>
<dbReference type="Proteomes" id="UP000469424">
    <property type="component" value="Unassembled WGS sequence"/>
</dbReference>
<dbReference type="Pfam" id="PF00679">
    <property type="entry name" value="EFG_C"/>
    <property type="match status" value="1"/>
</dbReference>
<dbReference type="PRINTS" id="PR00315">
    <property type="entry name" value="ELONGATNFCT"/>
</dbReference>
<evidence type="ECO:0000259" key="5">
    <source>
        <dbReference type="PROSITE" id="PS51722"/>
    </source>
</evidence>
<dbReference type="InterPro" id="IPR020568">
    <property type="entry name" value="Ribosomal_Su5_D2-typ_SF"/>
</dbReference>
<dbReference type="SUPFAM" id="SSF50447">
    <property type="entry name" value="Translation proteins"/>
    <property type="match status" value="1"/>
</dbReference>
<comment type="caution">
    <text evidence="6">The sequence shown here is derived from an EMBL/GenBank/DDBJ whole genome shotgun (WGS) entry which is preliminary data.</text>
</comment>
<reference evidence="6 7" key="1">
    <citation type="submission" date="2019-08" db="EMBL/GenBank/DDBJ databases">
        <title>In-depth cultivation of the pig gut microbiome towards novel bacterial diversity and tailored functional studies.</title>
        <authorList>
            <person name="Wylensek D."/>
            <person name="Hitch T.C.A."/>
            <person name="Clavel T."/>
        </authorList>
    </citation>
    <scope>NUCLEOTIDE SEQUENCE [LARGE SCALE GENOMIC DNA]</scope>
    <source>
        <strain evidence="6 7">WCA-MUC-591-APC-4B</strain>
    </source>
</reference>
<dbReference type="GO" id="GO:0003924">
    <property type="term" value="F:GTPase activity"/>
    <property type="evidence" value="ECO:0007669"/>
    <property type="project" value="InterPro"/>
</dbReference>
<dbReference type="PANTHER" id="PTHR43261">
    <property type="entry name" value="TRANSLATION ELONGATION FACTOR G-RELATED"/>
    <property type="match status" value="1"/>
</dbReference>
<evidence type="ECO:0000256" key="2">
    <source>
        <dbReference type="ARBA" id="ARBA00022917"/>
    </source>
</evidence>
<dbReference type="InterPro" id="IPR035650">
    <property type="entry name" value="Tet_C"/>
</dbReference>
<name>A0A6N7X6X7_9FIRM</name>
<dbReference type="InterPro" id="IPR031157">
    <property type="entry name" value="G_TR_CS"/>
</dbReference>
<keyword evidence="4" id="KW-0046">Antibiotic resistance</keyword>
<protein>
    <submittedName>
        <fullName evidence="6">GTP-binding protein</fullName>
    </submittedName>
</protein>
<dbReference type="GO" id="GO:0046677">
    <property type="term" value="P:response to antibiotic"/>
    <property type="evidence" value="ECO:0007669"/>
    <property type="project" value="UniProtKB-KW"/>
</dbReference>
<dbReference type="SMART" id="SM00889">
    <property type="entry name" value="EFG_IV"/>
    <property type="match status" value="1"/>
</dbReference>